<dbReference type="STRING" id="888050.HMPREF9004_0283"/>
<evidence type="ECO:0000313" key="1">
    <source>
        <dbReference type="EMBL" id="ENO18948.1"/>
    </source>
</evidence>
<organism evidence="1 2">
    <name type="scientific">Schaalia cardiffensis F0333</name>
    <dbReference type="NCBI Taxonomy" id="888050"/>
    <lineage>
        <taxon>Bacteria</taxon>
        <taxon>Bacillati</taxon>
        <taxon>Actinomycetota</taxon>
        <taxon>Actinomycetes</taxon>
        <taxon>Actinomycetales</taxon>
        <taxon>Actinomycetaceae</taxon>
        <taxon>Schaalia</taxon>
    </lineage>
</organism>
<dbReference type="eggNOG" id="ENOG50332RH">
    <property type="taxonomic scope" value="Bacteria"/>
</dbReference>
<proteinExistence type="predicted"/>
<dbReference type="InterPro" id="IPR045596">
    <property type="entry name" value="DUF6459"/>
</dbReference>
<dbReference type="PATRIC" id="fig|888050.3.peg.277"/>
<evidence type="ECO:0000313" key="2">
    <source>
        <dbReference type="Proteomes" id="UP000013015"/>
    </source>
</evidence>
<comment type="caution">
    <text evidence="1">The sequence shown here is derived from an EMBL/GenBank/DDBJ whole genome shotgun (WGS) entry which is preliminary data.</text>
</comment>
<dbReference type="EMBL" id="AQHZ01000005">
    <property type="protein sequence ID" value="ENO18948.1"/>
    <property type="molecule type" value="Genomic_DNA"/>
</dbReference>
<sequence>MFRWDLRFDVPPSQQSDTREWLRSRRTDAGLEVDAPEAGAWSAGLARAIIESVLGLRDKRQLERWLIPSLFSALKHLRFDEEVIGVGKRTCQPTTWRFQEVNGAVESAVVVKGAKRSYAVALRLEAFRGRWIATALEIA</sequence>
<dbReference type="AlphaFoldDB" id="N6XCI6"/>
<accession>N6XCI6</accession>
<dbReference type="Proteomes" id="UP000013015">
    <property type="component" value="Unassembled WGS sequence"/>
</dbReference>
<gene>
    <name evidence="1" type="ORF">HMPREF9004_0283</name>
</gene>
<name>N6XCI6_9ACTO</name>
<protein>
    <submittedName>
        <fullName evidence="1">Uncharacterized protein</fullName>
    </submittedName>
</protein>
<dbReference type="HOGENOM" id="CLU_1840804_0_0_11"/>
<reference evidence="1 2" key="1">
    <citation type="submission" date="2013-03" db="EMBL/GenBank/DDBJ databases">
        <title>Reference genome for the Human Microbiome Project.</title>
        <authorList>
            <person name="Aqrawi P."/>
            <person name="Ayvaz T."/>
            <person name="Bess C."/>
            <person name="Blankenburg K."/>
            <person name="Coyle M."/>
            <person name="Deng J."/>
            <person name="Forbes L."/>
            <person name="Fowler G."/>
            <person name="Francisco L."/>
            <person name="Fu Q."/>
            <person name="Gibbs R."/>
            <person name="Gross S."/>
            <person name="Gubbala S."/>
            <person name="Hale W."/>
            <person name="Hemphill L."/>
            <person name="Highlander S."/>
            <person name="Hirani K."/>
            <person name="Jackson L."/>
            <person name="Jakkamsetti A."/>
            <person name="Javaid M."/>
            <person name="Jayaseelan J.C."/>
            <person name="Jiang H."/>
            <person name="Joshi V."/>
            <person name="Korchina V."/>
            <person name="Kovar C."/>
            <person name="Lara F."/>
            <person name="Lee S."/>
            <person name="Liu Y."/>
            <person name="Mata R."/>
            <person name="Mathew T."/>
            <person name="Munidasa M."/>
            <person name="Muzny D."/>
            <person name="Nazareth L."/>
            <person name="Ngo R."/>
            <person name="Nguyen L."/>
            <person name="Nguyen N."/>
            <person name="Okwuonu G."/>
            <person name="Ongeri F."/>
            <person name="Palculict T."/>
            <person name="Patil S."/>
            <person name="Petrosino J."/>
            <person name="Pham C."/>
            <person name="Pham P."/>
            <person name="Pu L.-L."/>
            <person name="Qin X."/>
            <person name="Qu J."/>
            <person name="Reid J."/>
            <person name="Ross M."/>
            <person name="Ruth R."/>
            <person name="Saada N."/>
            <person name="San Lucas F."/>
            <person name="Santibanez J."/>
            <person name="Shang Y."/>
            <person name="Simmons D."/>
            <person name="Song X.-Z."/>
            <person name="Tang L.-Y."/>
            <person name="Thornton R."/>
            <person name="Warren J."/>
            <person name="Weissenberger G."/>
            <person name="Wilczek-Boney K."/>
            <person name="Worley K."/>
            <person name="Youmans B."/>
            <person name="Zhang J."/>
            <person name="Zhang L."/>
            <person name="Zhao Z."/>
            <person name="Zhou C."/>
            <person name="Zhu D."/>
            <person name="Zhu Y."/>
        </authorList>
    </citation>
    <scope>NUCLEOTIDE SEQUENCE [LARGE SCALE GENOMIC DNA]</scope>
    <source>
        <strain evidence="1 2">F0333</strain>
    </source>
</reference>
<dbReference type="Pfam" id="PF20060">
    <property type="entry name" value="DUF6459"/>
    <property type="match status" value="1"/>
</dbReference>
<keyword evidence="2" id="KW-1185">Reference proteome</keyword>